<dbReference type="Pfam" id="PF13328">
    <property type="entry name" value="HD_4"/>
    <property type="match status" value="1"/>
</dbReference>
<dbReference type="InterPro" id="IPR052194">
    <property type="entry name" value="MESH1"/>
</dbReference>
<evidence type="ECO:0000313" key="3">
    <source>
        <dbReference type="Proteomes" id="UP000823521"/>
    </source>
</evidence>
<dbReference type="InterPro" id="IPR003607">
    <property type="entry name" value="HD/PDEase_dom"/>
</dbReference>
<keyword evidence="3" id="KW-1185">Reference proteome</keyword>
<sequence>MAPPTVADADALAARAHHGQVDKAGRPYIDHPRAVAATLAGFGDHAVMAGLLHDVVEDTGVTLHDLRAAGYPEEVVRAVDAVTRRPDEPYLDMIRRAAADPLGRLVKLADNGHNSDPARLALLPAAQAGRLRERYAEARAVLTAAADSTRPPTAGPG</sequence>
<dbReference type="SMART" id="SM00471">
    <property type="entry name" value="HDc"/>
    <property type="match status" value="1"/>
</dbReference>
<dbReference type="SUPFAM" id="SSF109604">
    <property type="entry name" value="HD-domain/PDEase-like"/>
    <property type="match status" value="1"/>
</dbReference>
<proteinExistence type="predicted"/>
<name>A0ABS3VK35_MICEH</name>
<accession>A0ABS3VK35</accession>
<dbReference type="PANTHER" id="PTHR46246:SF1">
    <property type="entry name" value="GUANOSINE-3',5'-BIS(DIPHOSPHATE) 3'-PYROPHOSPHOHYDROLASE MESH1"/>
    <property type="match status" value="1"/>
</dbReference>
<comment type="caution">
    <text evidence="2">The sequence shown here is derived from an EMBL/GenBank/DDBJ whole genome shotgun (WGS) entry which is preliminary data.</text>
</comment>
<feature type="domain" description="HD/PDEase" evidence="1">
    <location>
        <begin position="24"/>
        <end position="124"/>
    </location>
</feature>
<reference evidence="2 3" key="1">
    <citation type="submission" date="2019-12" db="EMBL/GenBank/DDBJ databases">
        <title>Whole genome sequencing of endophytic Actinobacterium Micromonospora sp. MPMI6T.</title>
        <authorList>
            <person name="Evv R."/>
            <person name="Podile A.R."/>
        </authorList>
    </citation>
    <scope>NUCLEOTIDE SEQUENCE [LARGE SCALE GENOMIC DNA]</scope>
    <source>
        <strain evidence="2 3">MPMI6</strain>
    </source>
</reference>
<protein>
    <submittedName>
        <fullName evidence="2">HD domain-containing protein</fullName>
    </submittedName>
</protein>
<evidence type="ECO:0000313" key="2">
    <source>
        <dbReference type="EMBL" id="MBO4204838.1"/>
    </source>
</evidence>
<organism evidence="2 3">
    <name type="scientific">Micromonospora echinofusca</name>
    <dbReference type="NCBI Taxonomy" id="47858"/>
    <lineage>
        <taxon>Bacteria</taxon>
        <taxon>Bacillati</taxon>
        <taxon>Actinomycetota</taxon>
        <taxon>Actinomycetes</taxon>
        <taxon>Micromonosporales</taxon>
        <taxon>Micromonosporaceae</taxon>
        <taxon>Micromonospora</taxon>
    </lineage>
</organism>
<evidence type="ECO:0000259" key="1">
    <source>
        <dbReference type="SMART" id="SM00471"/>
    </source>
</evidence>
<dbReference type="PANTHER" id="PTHR46246">
    <property type="entry name" value="GUANOSINE-3',5'-BIS(DIPHOSPHATE) 3'-PYROPHOSPHOHYDROLASE MESH1"/>
    <property type="match status" value="1"/>
</dbReference>
<dbReference type="Proteomes" id="UP000823521">
    <property type="component" value="Unassembled WGS sequence"/>
</dbReference>
<dbReference type="EMBL" id="WVUH01000007">
    <property type="protein sequence ID" value="MBO4204838.1"/>
    <property type="molecule type" value="Genomic_DNA"/>
</dbReference>
<dbReference type="Gene3D" id="1.10.3210.10">
    <property type="entry name" value="Hypothetical protein af1432"/>
    <property type="match status" value="1"/>
</dbReference>
<gene>
    <name evidence="2" type="ORF">GSF22_02280</name>
</gene>
<dbReference type="RefSeq" id="WP_208811024.1">
    <property type="nucleotide sequence ID" value="NZ_WVUH01000007.1"/>
</dbReference>